<name>A0A6I8URC7_DROPS</name>
<keyword evidence="15" id="KW-1185">Reference proteome</keyword>
<protein>
    <recommendedName>
        <fullName evidence="12">Adenosine kinase</fullName>
        <ecNumber evidence="4">2.7.1.20</ecNumber>
    </recommendedName>
</protein>
<dbReference type="RefSeq" id="XP_001359492.3">
    <property type="nucleotide sequence ID" value="XM_001359455.4"/>
</dbReference>
<evidence type="ECO:0000256" key="4">
    <source>
        <dbReference type="ARBA" id="ARBA00012119"/>
    </source>
</evidence>
<keyword evidence="9" id="KW-0067">ATP-binding</keyword>
<dbReference type="Proteomes" id="UP000001819">
    <property type="component" value="Chromosome 2"/>
</dbReference>
<evidence type="ECO:0000256" key="12">
    <source>
        <dbReference type="ARBA" id="ARBA00068771"/>
    </source>
</evidence>
<dbReference type="InterPro" id="IPR029056">
    <property type="entry name" value="Ribokinase-like"/>
</dbReference>
<evidence type="ECO:0000256" key="5">
    <source>
        <dbReference type="ARBA" id="ARBA00022679"/>
    </source>
</evidence>
<gene>
    <name evidence="16" type="primary">Adk1</name>
</gene>
<reference evidence="16" key="2">
    <citation type="submission" date="2025-08" db="UniProtKB">
        <authorList>
            <consortium name="RefSeq"/>
        </authorList>
    </citation>
    <scope>IDENTIFICATION</scope>
    <source>
        <strain evidence="16">MV-25-SWS-2005</strain>
        <tissue evidence="16">Whole body</tissue>
    </source>
</reference>
<dbReference type="UniPathway" id="UPA00588">
    <property type="reaction ID" value="UER00659"/>
</dbReference>
<accession>A0A6I8URC7</accession>
<reference evidence="15" key="1">
    <citation type="submission" date="2024-06" db="UniProtKB">
        <authorList>
            <consortium name="RefSeq"/>
        </authorList>
    </citation>
    <scope>NUCLEOTIDE SEQUENCE [LARGE SCALE GENOMIC DNA]</scope>
    <source>
        <strain evidence="15">MV2-25</strain>
    </source>
</reference>
<comment type="catalytic activity">
    <reaction evidence="11">
        <text>adenosine + ATP = AMP + ADP + H(+)</text>
        <dbReference type="Rhea" id="RHEA:20824"/>
        <dbReference type="ChEBI" id="CHEBI:15378"/>
        <dbReference type="ChEBI" id="CHEBI:16335"/>
        <dbReference type="ChEBI" id="CHEBI:30616"/>
        <dbReference type="ChEBI" id="CHEBI:456215"/>
        <dbReference type="ChEBI" id="CHEBI:456216"/>
        <dbReference type="EC" id="2.7.1.20"/>
    </reaction>
</comment>
<dbReference type="AlphaFoldDB" id="A0A6I8URC7"/>
<comment type="similarity">
    <text evidence="3">Belongs to the carbohydrate kinase PfkB family.</text>
</comment>
<dbReference type="EC" id="2.7.1.20" evidence="4"/>
<dbReference type="PANTHER" id="PTHR45769:SF3">
    <property type="entry name" value="ADENOSINE KINASE"/>
    <property type="match status" value="1"/>
</dbReference>
<keyword evidence="5" id="KW-0808">Transferase</keyword>
<evidence type="ECO:0000256" key="11">
    <source>
        <dbReference type="ARBA" id="ARBA00051362"/>
    </source>
</evidence>
<comment type="cofactor">
    <cofactor evidence="1">
        <name>Mg(2+)</name>
        <dbReference type="ChEBI" id="CHEBI:18420"/>
    </cofactor>
</comment>
<keyword evidence="8 16" id="KW-0418">Kinase</keyword>
<evidence type="ECO:0000256" key="13">
    <source>
        <dbReference type="PIRSR" id="PIRSR601805-1"/>
    </source>
</evidence>
<dbReference type="GO" id="GO:0005634">
    <property type="term" value="C:nucleus"/>
    <property type="evidence" value="ECO:0007669"/>
    <property type="project" value="TreeGrafter"/>
</dbReference>
<comment type="pathway">
    <text evidence="2">Purine metabolism; AMP biosynthesis via salvage pathway; AMP from adenosine: step 1/1.</text>
</comment>
<dbReference type="FunFam" id="3.40.1190.20:FF:000076">
    <property type="entry name" value="Adenosine kinase"/>
    <property type="match status" value="1"/>
</dbReference>
<evidence type="ECO:0000256" key="7">
    <source>
        <dbReference type="ARBA" id="ARBA00022741"/>
    </source>
</evidence>
<keyword evidence="7" id="KW-0547">Nucleotide-binding</keyword>
<dbReference type="GO" id="GO:0044209">
    <property type="term" value="P:AMP salvage"/>
    <property type="evidence" value="ECO:0007669"/>
    <property type="project" value="UniProtKB-UniPathway"/>
</dbReference>
<dbReference type="Gene3D" id="3.30.1110.10">
    <property type="match status" value="1"/>
</dbReference>
<dbReference type="Gene3D" id="3.40.1190.20">
    <property type="match status" value="1"/>
</dbReference>
<feature type="domain" description="Carbohydrate kinase PfkB" evidence="14">
    <location>
        <begin position="88"/>
        <end position="397"/>
    </location>
</feature>
<evidence type="ECO:0000256" key="3">
    <source>
        <dbReference type="ARBA" id="ARBA00010688"/>
    </source>
</evidence>
<evidence type="ECO:0000256" key="6">
    <source>
        <dbReference type="ARBA" id="ARBA00022726"/>
    </source>
</evidence>
<dbReference type="GO" id="GO:0005524">
    <property type="term" value="F:ATP binding"/>
    <property type="evidence" value="ECO:0007669"/>
    <property type="project" value="UniProtKB-KW"/>
</dbReference>
<dbReference type="PANTHER" id="PTHR45769">
    <property type="entry name" value="ADENOSINE KINASE"/>
    <property type="match status" value="1"/>
</dbReference>
<evidence type="ECO:0000259" key="14">
    <source>
        <dbReference type="Pfam" id="PF00294"/>
    </source>
</evidence>
<evidence type="ECO:0000256" key="10">
    <source>
        <dbReference type="ARBA" id="ARBA00022842"/>
    </source>
</evidence>
<dbReference type="CDD" id="cd01168">
    <property type="entry name" value="adenosine_kinase"/>
    <property type="match status" value="1"/>
</dbReference>
<dbReference type="PRINTS" id="PR00989">
    <property type="entry name" value="ADENOKINASE"/>
</dbReference>
<evidence type="ECO:0000313" key="15">
    <source>
        <dbReference type="Proteomes" id="UP000001819"/>
    </source>
</evidence>
<sequence>MLRQSRQLLHRTLKSAPLWRRATFISIQGFPANLTWYSPKTGCFRSALEKRNLSSKTSKKMELPESILVGFGNPLLDITTVIEDNMLLEKYGLEANAAIIADEKHENLFEELDNMDNVQYSAGGACQNSLRVFQWIVEAPNRCAFFGAVGKDKFADRIVKRASADGVETHYQVKEELPTGTCAVIVSGQNRSLVANLGAAALFTEDWMDEEENCCVVDCASYFYVTGFFLAVSPDTVFRMAKLSSETNRTLILNLSAVFVLEMQKEQLDNIMPYVDIVIGNKEEILAFAETHLWNTKNIFEIGKQMQSLPKDNGRPRMVMVTDAVCPVLCFQENERILEYPVPKVDKKKVVDTNGCGDAFVGGFLSQLVQKMPLDYCIRTGIFASQQIIGVLGVTIDKLPKFTDNCI</sequence>
<dbReference type="KEGG" id="dpo:4802603"/>
<evidence type="ECO:0000256" key="8">
    <source>
        <dbReference type="ARBA" id="ARBA00022777"/>
    </source>
</evidence>
<dbReference type="GO" id="GO:0006144">
    <property type="term" value="P:purine nucleobase metabolic process"/>
    <property type="evidence" value="ECO:0007669"/>
    <property type="project" value="TreeGrafter"/>
</dbReference>
<organism evidence="15 16">
    <name type="scientific">Drosophila pseudoobscura pseudoobscura</name>
    <name type="common">Fruit fly</name>
    <dbReference type="NCBI Taxonomy" id="46245"/>
    <lineage>
        <taxon>Eukaryota</taxon>
        <taxon>Metazoa</taxon>
        <taxon>Ecdysozoa</taxon>
        <taxon>Arthropoda</taxon>
        <taxon>Hexapoda</taxon>
        <taxon>Insecta</taxon>
        <taxon>Pterygota</taxon>
        <taxon>Neoptera</taxon>
        <taxon>Endopterygota</taxon>
        <taxon>Diptera</taxon>
        <taxon>Brachycera</taxon>
        <taxon>Muscomorpha</taxon>
        <taxon>Ephydroidea</taxon>
        <taxon>Drosophilidae</taxon>
        <taxon>Drosophila</taxon>
        <taxon>Sophophora</taxon>
    </lineage>
</organism>
<dbReference type="InterPro" id="IPR001805">
    <property type="entry name" value="Adenokinase"/>
</dbReference>
<proteinExistence type="inferred from homology"/>
<keyword evidence="6" id="KW-0660">Purine salvage</keyword>
<dbReference type="InterPro" id="IPR011611">
    <property type="entry name" value="PfkB_dom"/>
</dbReference>
<evidence type="ECO:0000256" key="1">
    <source>
        <dbReference type="ARBA" id="ARBA00001946"/>
    </source>
</evidence>
<dbReference type="GO" id="GO:0006166">
    <property type="term" value="P:purine ribonucleoside salvage"/>
    <property type="evidence" value="ECO:0007669"/>
    <property type="project" value="UniProtKB-KW"/>
</dbReference>
<keyword evidence="10" id="KW-0460">Magnesium</keyword>
<dbReference type="Pfam" id="PF00294">
    <property type="entry name" value="PfkB"/>
    <property type="match status" value="1"/>
</dbReference>
<dbReference type="GO" id="GO:0004001">
    <property type="term" value="F:adenosine kinase activity"/>
    <property type="evidence" value="ECO:0007669"/>
    <property type="project" value="UniProtKB-EC"/>
</dbReference>
<dbReference type="InParanoid" id="A0A6I8URC7"/>
<dbReference type="FunCoup" id="A0A6I8URC7">
    <property type="interactions" value="113"/>
</dbReference>
<dbReference type="SUPFAM" id="SSF53613">
    <property type="entry name" value="Ribokinase-like"/>
    <property type="match status" value="1"/>
</dbReference>
<dbReference type="GO" id="GO:0005829">
    <property type="term" value="C:cytosol"/>
    <property type="evidence" value="ECO:0007669"/>
    <property type="project" value="TreeGrafter"/>
</dbReference>
<feature type="active site" description="Proton acceptor" evidence="13">
    <location>
        <position position="358"/>
    </location>
</feature>
<evidence type="ECO:0000313" key="16">
    <source>
        <dbReference type="RefSeq" id="XP_001359492.3"/>
    </source>
</evidence>
<evidence type="ECO:0000256" key="2">
    <source>
        <dbReference type="ARBA" id="ARBA00004801"/>
    </source>
</evidence>
<evidence type="ECO:0000256" key="9">
    <source>
        <dbReference type="ARBA" id="ARBA00022840"/>
    </source>
</evidence>